<keyword evidence="2" id="KW-1185">Reference proteome</keyword>
<evidence type="ECO:0000313" key="2">
    <source>
        <dbReference type="Proteomes" id="UP001549313"/>
    </source>
</evidence>
<proteinExistence type="predicted"/>
<evidence type="ECO:0000313" key="1">
    <source>
        <dbReference type="EMBL" id="MET4684198.1"/>
    </source>
</evidence>
<sequence>MTPSDLPKTWAVVETTLLAQGIGGQVWRARRLNGERVVVKRVSALAASDAAHAMAYLAWRGGLGAARLLGVEGDWQMLEDVGARTLTHVLDHEGDAAATLIAAEVLRLLHSPSIRGAEGLQTMTDRFADLTSAARREGGLFAEADACLQTLAGGPVQPLHGDLHHDNILFGERGWLAIDPHGVLGDPAYDAANLLYNPLERQDLRTDPARARRLAEVLGPAVRRPVATVLGYGFCHACLSAAWHLEDGDVAEAERSLAVGRAVQAALNAA</sequence>
<protein>
    <submittedName>
        <fullName evidence="1">Streptomycin 6-kinase</fullName>
    </submittedName>
</protein>
<reference evidence="1 2" key="1">
    <citation type="submission" date="2024-06" db="EMBL/GenBank/DDBJ databases">
        <title>Sorghum-associated microbial communities from plants grown in Nebraska, USA.</title>
        <authorList>
            <person name="Schachtman D."/>
        </authorList>
    </citation>
    <scope>NUCLEOTIDE SEQUENCE [LARGE SCALE GENOMIC DNA]</scope>
    <source>
        <strain evidence="1 2">2814</strain>
    </source>
</reference>
<gene>
    <name evidence="1" type="ORF">ABIE19_002128</name>
</gene>
<dbReference type="InterPro" id="IPR011009">
    <property type="entry name" value="Kinase-like_dom_sf"/>
</dbReference>
<dbReference type="RefSeq" id="WP_354089153.1">
    <property type="nucleotide sequence ID" value="NZ_JBEPTF010000002.1"/>
</dbReference>
<dbReference type="Pfam" id="PF04655">
    <property type="entry name" value="APH_6_hur"/>
    <property type="match status" value="1"/>
</dbReference>
<accession>A0ABV2RD41</accession>
<name>A0ABV2RD41_9CAUL</name>
<organism evidence="1 2">
    <name type="scientific">Brevundimonas faecalis</name>
    <dbReference type="NCBI Taxonomy" id="947378"/>
    <lineage>
        <taxon>Bacteria</taxon>
        <taxon>Pseudomonadati</taxon>
        <taxon>Pseudomonadota</taxon>
        <taxon>Alphaproteobacteria</taxon>
        <taxon>Caulobacterales</taxon>
        <taxon>Caulobacteraceae</taxon>
        <taxon>Brevundimonas</taxon>
    </lineage>
</organism>
<dbReference type="Proteomes" id="UP001549313">
    <property type="component" value="Unassembled WGS sequence"/>
</dbReference>
<dbReference type="Gene3D" id="3.90.1200.10">
    <property type="match status" value="1"/>
</dbReference>
<comment type="caution">
    <text evidence="1">The sequence shown here is derived from an EMBL/GenBank/DDBJ whole genome shotgun (WGS) entry which is preliminary data.</text>
</comment>
<dbReference type="InterPro" id="IPR006748">
    <property type="entry name" value="NH2Glyco/OHUrea_AB-resist_kin"/>
</dbReference>
<dbReference type="SUPFAM" id="SSF56112">
    <property type="entry name" value="Protein kinase-like (PK-like)"/>
    <property type="match status" value="1"/>
</dbReference>
<dbReference type="EMBL" id="JBEPTF010000002">
    <property type="protein sequence ID" value="MET4684198.1"/>
    <property type="molecule type" value="Genomic_DNA"/>
</dbReference>